<feature type="compositionally biased region" description="Basic and acidic residues" evidence="1">
    <location>
        <begin position="755"/>
        <end position="787"/>
    </location>
</feature>
<feature type="compositionally biased region" description="Low complexity" evidence="1">
    <location>
        <begin position="917"/>
        <end position="936"/>
    </location>
</feature>
<feature type="compositionally biased region" description="Polar residues" evidence="1">
    <location>
        <begin position="449"/>
        <end position="466"/>
    </location>
</feature>
<dbReference type="AlphaFoldDB" id="A0A7I4Y712"/>
<name>A0A7I4Y712_HAECO</name>
<feature type="compositionally biased region" description="Basic and acidic residues" evidence="1">
    <location>
        <begin position="615"/>
        <end position="632"/>
    </location>
</feature>
<dbReference type="WBParaSite" id="HCON_00060650-00001">
    <property type="protein sequence ID" value="HCON_00060650-00001"/>
    <property type="gene ID" value="HCON_00060650"/>
</dbReference>
<evidence type="ECO:0000259" key="2">
    <source>
        <dbReference type="PROSITE" id="PS50006"/>
    </source>
</evidence>
<reference evidence="4" key="1">
    <citation type="submission" date="2020-12" db="UniProtKB">
        <authorList>
            <consortium name="WormBaseParasite"/>
        </authorList>
    </citation>
    <scope>IDENTIFICATION</scope>
    <source>
        <strain evidence="4">MHco3</strain>
    </source>
</reference>
<dbReference type="InterPro" id="IPR000253">
    <property type="entry name" value="FHA_dom"/>
</dbReference>
<evidence type="ECO:0000313" key="3">
    <source>
        <dbReference type="Proteomes" id="UP000025227"/>
    </source>
</evidence>
<feature type="compositionally biased region" description="Polar residues" evidence="1">
    <location>
        <begin position="475"/>
        <end position="486"/>
    </location>
</feature>
<feature type="domain" description="FHA" evidence="2">
    <location>
        <begin position="20"/>
        <end position="76"/>
    </location>
</feature>
<evidence type="ECO:0000313" key="4">
    <source>
        <dbReference type="WBParaSite" id="HCON_00060650-00001"/>
    </source>
</evidence>
<dbReference type="PROSITE" id="PS50006">
    <property type="entry name" value="FHA_DOMAIN"/>
    <property type="match status" value="1"/>
</dbReference>
<dbReference type="Pfam" id="PF00498">
    <property type="entry name" value="FHA"/>
    <property type="match status" value="1"/>
</dbReference>
<evidence type="ECO:0000256" key="1">
    <source>
        <dbReference type="SAM" id="MobiDB-lite"/>
    </source>
</evidence>
<dbReference type="InterPro" id="IPR008984">
    <property type="entry name" value="SMAD_FHA_dom_sf"/>
</dbReference>
<keyword evidence="3" id="KW-1185">Reference proteome</keyword>
<feature type="compositionally biased region" description="Polar residues" evidence="1">
    <location>
        <begin position="1046"/>
        <end position="1057"/>
    </location>
</feature>
<sequence length="1136" mass="125408">MLRRYSSQNLETIPMQSKVITIGTTGKCDIKLNAKGVHPVHASIEQNPSSGTFWLKDHSLAGRTTVNGHYVHGEVELHNGDLVRIGRAQPFVFEKRSLIPLNGNSVIDDAPVEKDMSKSAMFPVLGTKKQLSTKPSSKSGVDRPTTALIKSKRTAANAADKKPPRDNREETRRPSPSSSIESNSLTSLSTVSSGLRLTPHTRGSVGNHLLQRVVRLQDELTRKNQEIDQLRRQKSYPEAVSPPTKAHPYYLPFLQEMPSAGGTPIGRNFELETYRAFLGTVAAKIRSFNDYILRGRQSDFSDVFLAFINMTKEPISQKMIEIERECDIELERKGFTALQRSHLPELFRNDRKANISKVATEIEHLVPVIREACSTAGESIRVCSVFTQWSRHLGDQIRIEGLTGTQLMNAIEELKEDFYRNRMEDHWLLPSISPLLSLTAHELEKSRESSSIGEIQAGDSSMSSGGEKTIFKTATDVSAENSSRTVQNEQSEKEDKNEENDFEVGKHNDAPEDSVDKLLAEAEIKSAQLESQLSVLQRKISESKDVSESTRIRLSQLLRRLNSSASSIQRVSRGADYAEEEPTHKQSINSIMSFQVTEDDIQHARKLSSGEEVDSTDRRSLHDESKLDKGNLDLHQIHSNENGNAYHDEGDNDSHFSYEADLDDELYQLYCDSSKYLGWPTKLLVQFSQNCAVVVNKDLLLDVINCSRSMLNQKVNRASENRENPPSPGSDGPQEIDVHEVHSQQVEMLEGANQEAEKPSEIKNQGEDETEPKVDRNSYVDKVEVDQNPHVSDGNNNDVEETFELKHTVAQQAANVRSCPPSEEGGRDGSSDSGATSTENVEQDKGNGDEVENKSEADGHSEPVPESGRQSPEQSAGSPEETGQVVNEAQAEVGAVTPSKSMTPVEQVDQKPDDAGTKSGEGTPSPSTPTPEETGTNPDNTDEKNEQEASSLNSPTEKETDRSKDETEVEGKDGTPSQSSPTAEQADQNAGGTEKKNEEEAPSQSIMAVSETAQKDNEAEVPNDENAGSQAISISPIKMNGDLPSRSDSITTTNSDIQSVPKTNISKVTPEMIYEVGHKYHIKSHINTATRTPVVVQAVPVPRNLFRSPTTTRKFAPEDLAEKDVKPVLLQPRFVH</sequence>
<feature type="region of interest" description="Disordered" evidence="1">
    <location>
        <begin position="750"/>
        <end position="1057"/>
    </location>
</feature>
<organism evidence="3 4">
    <name type="scientific">Haemonchus contortus</name>
    <name type="common">Barber pole worm</name>
    <dbReference type="NCBI Taxonomy" id="6289"/>
    <lineage>
        <taxon>Eukaryota</taxon>
        <taxon>Metazoa</taxon>
        <taxon>Ecdysozoa</taxon>
        <taxon>Nematoda</taxon>
        <taxon>Chromadorea</taxon>
        <taxon>Rhabditida</taxon>
        <taxon>Rhabditina</taxon>
        <taxon>Rhabditomorpha</taxon>
        <taxon>Strongyloidea</taxon>
        <taxon>Trichostrongylidae</taxon>
        <taxon>Haemonchus</taxon>
    </lineage>
</organism>
<dbReference type="Proteomes" id="UP000025227">
    <property type="component" value="Unplaced"/>
</dbReference>
<feature type="compositionally biased region" description="Polar residues" evidence="1">
    <location>
        <begin position="975"/>
        <end position="991"/>
    </location>
</feature>
<feature type="compositionally biased region" description="Basic and acidic residues" evidence="1">
    <location>
        <begin position="842"/>
        <end position="863"/>
    </location>
</feature>
<dbReference type="Gene3D" id="2.60.200.20">
    <property type="match status" value="1"/>
</dbReference>
<feature type="compositionally biased region" description="Polar residues" evidence="1">
    <location>
        <begin position="129"/>
        <end position="139"/>
    </location>
</feature>
<proteinExistence type="predicted"/>
<feature type="region of interest" description="Disordered" evidence="1">
    <location>
        <begin position="715"/>
        <end position="735"/>
    </location>
</feature>
<dbReference type="CDD" id="cd00060">
    <property type="entry name" value="FHA"/>
    <property type="match status" value="1"/>
</dbReference>
<feature type="compositionally biased region" description="Basic and acidic residues" evidence="1">
    <location>
        <begin position="503"/>
        <end position="512"/>
    </location>
</feature>
<accession>A0A7I4Y712</accession>
<protein>
    <submittedName>
        <fullName evidence="4">FHA domain-containing protein</fullName>
    </submittedName>
</protein>
<feature type="compositionally biased region" description="Basic and acidic residues" evidence="1">
    <location>
        <begin position="956"/>
        <end position="973"/>
    </location>
</feature>
<feature type="compositionally biased region" description="Low complexity" evidence="1">
    <location>
        <begin position="174"/>
        <end position="198"/>
    </location>
</feature>
<feature type="compositionally biased region" description="Basic and acidic residues" evidence="1">
    <location>
        <begin position="159"/>
        <end position="173"/>
    </location>
</feature>
<feature type="region of interest" description="Disordered" evidence="1">
    <location>
        <begin position="126"/>
        <end position="203"/>
    </location>
</feature>
<feature type="compositionally biased region" description="Polar residues" evidence="1">
    <location>
        <begin position="868"/>
        <end position="877"/>
    </location>
</feature>
<dbReference type="SUPFAM" id="SSF49879">
    <property type="entry name" value="SMAD/FHA domain"/>
    <property type="match status" value="1"/>
</dbReference>
<dbReference type="OrthoDB" id="5877708at2759"/>
<feature type="region of interest" description="Disordered" evidence="1">
    <location>
        <begin position="603"/>
        <end position="632"/>
    </location>
</feature>
<feature type="region of interest" description="Disordered" evidence="1">
    <location>
        <begin position="447"/>
        <end position="512"/>
    </location>
</feature>